<dbReference type="EMBL" id="LSEF01000115">
    <property type="protein sequence ID" value="OAF07053.1"/>
    <property type="molecule type" value="Genomic_DNA"/>
</dbReference>
<keyword evidence="2" id="KW-1185">Reference proteome</keyword>
<dbReference type="Proteomes" id="UP000077173">
    <property type="component" value="Unassembled WGS sequence"/>
</dbReference>
<sequence length="85" mass="9214">MPMKFQTSGTLALMAVAFVAAGVAMTVSYPRAFFEPSLGADWQCSRVAFLLTSCSQIERNAKMAWHPTIAEALEAGTVARSSDRR</sequence>
<evidence type="ECO:0000313" key="2">
    <source>
        <dbReference type="Proteomes" id="UP000077173"/>
    </source>
</evidence>
<name>A0A176YLX9_9BRAD</name>
<evidence type="ECO:0000313" key="1">
    <source>
        <dbReference type="EMBL" id="OAF07053.1"/>
    </source>
</evidence>
<gene>
    <name evidence="1" type="ORF">AXW67_01260</name>
</gene>
<reference evidence="1 2" key="1">
    <citation type="submission" date="2016-02" db="EMBL/GenBank/DDBJ databases">
        <title>Draft genome sequence of the strain BR 10247T Bradyrhizobium neotropicale isolated from nodules of Centrolobium paraense.</title>
        <authorList>
            <person name="Simoes-Araujo J.L."/>
            <person name="Barauna A.C."/>
            <person name="Silva K."/>
            <person name="Zilli J.E."/>
        </authorList>
    </citation>
    <scope>NUCLEOTIDE SEQUENCE [LARGE SCALE GENOMIC DNA]</scope>
    <source>
        <strain evidence="1 2">BR 10247</strain>
    </source>
</reference>
<comment type="caution">
    <text evidence="1">The sequence shown here is derived from an EMBL/GenBank/DDBJ whole genome shotgun (WGS) entry which is preliminary data.</text>
</comment>
<dbReference type="GeneID" id="32582560"/>
<proteinExistence type="predicted"/>
<organism evidence="1 2">
    <name type="scientific">Bradyrhizobium neotropicale</name>
    <dbReference type="NCBI Taxonomy" id="1497615"/>
    <lineage>
        <taxon>Bacteria</taxon>
        <taxon>Pseudomonadati</taxon>
        <taxon>Pseudomonadota</taxon>
        <taxon>Alphaproteobacteria</taxon>
        <taxon>Hyphomicrobiales</taxon>
        <taxon>Nitrobacteraceae</taxon>
        <taxon>Bradyrhizobium</taxon>
    </lineage>
</organism>
<protein>
    <submittedName>
        <fullName evidence="1">Uncharacterized protein</fullName>
    </submittedName>
</protein>
<accession>A0A176YLX9</accession>
<dbReference type="AlphaFoldDB" id="A0A176YLX9"/>